<dbReference type="Proteomes" id="UP000230842">
    <property type="component" value="Unassembled WGS sequence"/>
</dbReference>
<evidence type="ECO:0000313" key="4">
    <source>
        <dbReference type="Proteomes" id="UP000230842"/>
    </source>
</evidence>
<comment type="caution">
    <text evidence="3">The sequence shown here is derived from an EMBL/GenBank/DDBJ whole genome shotgun (WGS) entry which is preliminary data.</text>
</comment>
<dbReference type="OrthoDB" id="104711at2"/>
<reference evidence="3 4" key="1">
    <citation type="submission" date="2017-11" db="EMBL/GenBank/DDBJ databases">
        <title>Genomic Encyclopedia of Archaeal and Bacterial Type Strains, Phase II (KMG-II): From Individual Species to Whole Genera.</title>
        <authorList>
            <person name="Goeker M."/>
        </authorList>
    </citation>
    <scope>NUCLEOTIDE SEQUENCE [LARGE SCALE GENOMIC DNA]</scope>
    <source>
        <strain evidence="3 4">DSM 27763</strain>
    </source>
</reference>
<dbReference type="AlphaFoldDB" id="A0A2M9BIJ7"/>
<dbReference type="Pfam" id="PF00487">
    <property type="entry name" value="FA_desaturase"/>
    <property type="match status" value="1"/>
</dbReference>
<organism evidence="3 4">
    <name type="scientific">Mumia flava</name>
    <dbReference type="NCBI Taxonomy" id="1348852"/>
    <lineage>
        <taxon>Bacteria</taxon>
        <taxon>Bacillati</taxon>
        <taxon>Actinomycetota</taxon>
        <taxon>Actinomycetes</taxon>
        <taxon>Propionibacteriales</taxon>
        <taxon>Nocardioidaceae</taxon>
        <taxon>Mumia</taxon>
    </lineage>
</organism>
<dbReference type="EMBL" id="PGEZ01000001">
    <property type="protein sequence ID" value="PJJ57769.1"/>
    <property type="molecule type" value="Genomic_DNA"/>
</dbReference>
<accession>A0A2M9BIJ7</accession>
<gene>
    <name evidence="3" type="ORF">CLV56_2007</name>
</gene>
<keyword evidence="1" id="KW-0812">Transmembrane</keyword>
<feature type="transmembrane region" description="Helical" evidence="1">
    <location>
        <begin position="170"/>
        <end position="192"/>
    </location>
</feature>
<feature type="domain" description="Fatty acid desaturase" evidence="2">
    <location>
        <begin position="66"/>
        <end position="326"/>
    </location>
</feature>
<dbReference type="GO" id="GO:0016717">
    <property type="term" value="F:oxidoreductase activity, acting on paired donors, with oxidation of a pair of donors resulting in the reduction of molecular oxygen to two molecules of water"/>
    <property type="evidence" value="ECO:0007669"/>
    <property type="project" value="TreeGrafter"/>
</dbReference>
<keyword evidence="4" id="KW-1185">Reference proteome</keyword>
<keyword evidence="1" id="KW-1133">Transmembrane helix</keyword>
<feature type="transmembrane region" description="Helical" evidence="1">
    <location>
        <begin position="212"/>
        <end position="245"/>
    </location>
</feature>
<protein>
    <submittedName>
        <fullName evidence="3">Fatty acid desaturase</fullName>
    </submittedName>
</protein>
<evidence type="ECO:0000313" key="3">
    <source>
        <dbReference type="EMBL" id="PJJ57769.1"/>
    </source>
</evidence>
<dbReference type="GO" id="GO:0008610">
    <property type="term" value="P:lipid biosynthetic process"/>
    <property type="evidence" value="ECO:0007669"/>
    <property type="project" value="UniProtKB-ARBA"/>
</dbReference>
<dbReference type="InterPro" id="IPR005804">
    <property type="entry name" value="FA_desaturase_dom"/>
</dbReference>
<feature type="transmembrane region" description="Helical" evidence="1">
    <location>
        <begin position="40"/>
        <end position="60"/>
    </location>
</feature>
<keyword evidence="1" id="KW-0472">Membrane</keyword>
<sequence>MTVQLTPTGTSGDATSPYTARFSDLLAEVRGHGLLDRRHGWYWARILLTITAFAGLWVAFGFIGHSWWQLLVAAGLGAVITQFGFLGHDAAHRQMFRSAAWNAWTARVLAGGFAGLSHAWWRAKHNQHHRGPNQEGVDPDIAPGALAFTPAVVDGRRSAFARWFARRQGWLFFPLLTLEGLNLHAASVRSLAFPSARHPWRRVELTLVTTRLAAYVVVLVLVLPPGLAAAFFAIQMAVFGVLLGMSFAPNHKGMPTVPESMKLDFLRRQVLVSRNVRGGPFVDLLMGGLNYQIEHHLFPSMARPHLKKAQPIVREYCAREGIPYTEVGLFRSYAIVVDYLNNVGLRARDPFDCPLSAQLRGGTTA</sequence>
<dbReference type="PANTHER" id="PTHR19353:SF19">
    <property type="entry name" value="DELTA(5) FATTY ACID DESATURASE C-RELATED"/>
    <property type="match status" value="1"/>
</dbReference>
<proteinExistence type="predicted"/>
<evidence type="ECO:0000259" key="2">
    <source>
        <dbReference type="Pfam" id="PF00487"/>
    </source>
</evidence>
<dbReference type="InterPro" id="IPR012171">
    <property type="entry name" value="Fatty_acid_desaturase"/>
</dbReference>
<dbReference type="PIRSF" id="PIRSF015921">
    <property type="entry name" value="FA_sphinglp_des"/>
    <property type="match status" value="1"/>
</dbReference>
<evidence type="ECO:0000256" key="1">
    <source>
        <dbReference type="SAM" id="Phobius"/>
    </source>
</evidence>
<dbReference type="CDD" id="cd03506">
    <property type="entry name" value="Delta6-FADS-like"/>
    <property type="match status" value="1"/>
</dbReference>
<dbReference type="PANTHER" id="PTHR19353">
    <property type="entry name" value="FATTY ACID DESATURASE 2"/>
    <property type="match status" value="1"/>
</dbReference>
<feature type="transmembrane region" description="Helical" evidence="1">
    <location>
        <begin position="66"/>
        <end position="87"/>
    </location>
</feature>
<dbReference type="RefSeq" id="WP_100414762.1">
    <property type="nucleotide sequence ID" value="NZ_PGEZ01000001.1"/>
</dbReference>
<dbReference type="GO" id="GO:0016020">
    <property type="term" value="C:membrane"/>
    <property type="evidence" value="ECO:0007669"/>
    <property type="project" value="TreeGrafter"/>
</dbReference>
<name>A0A2M9BIJ7_9ACTN</name>